<evidence type="ECO:0000313" key="9">
    <source>
        <dbReference type="EMBL" id="TLD94735.1"/>
    </source>
</evidence>
<dbReference type="Gene3D" id="2.40.30.170">
    <property type="match status" value="1"/>
</dbReference>
<reference evidence="8 11" key="4">
    <citation type="submission" date="2019-12" db="EMBL/GenBank/DDBJ databases">
        <title>Multi-Generational Helicobacter saguini Isolates.</title>
        <authorList>
            <person name="Mannion A."/>
            <person name="Shen Z."/>
            <person name="Fox J.G."/>
        </authorList>
    </citation>
    <scope>NUCLEOTIDE SEQUENCE [LARGE SCALE GENOMIC DNA]</scope>
    <source>
        <strain evidence="8">16-048</strain>
        <strain evidence="11">16-048 (F4)</strain>
    </source>
</reference>
<evidence type="ECO:0000313" key="8">
    <source>
        <dbReference type="EMBL" id="MWV70619.1"/>
    </source>
</evidence>
<protein>
    <submittedName>
        <fullName evidence="9">Efflux RND transporter periplasmic adaptor subunit</fullName>
    </submittedName>
</protein>
<dbReference type="STRING" id="1548018.LS64_01595"/>
<evidence type="ECO:0000256" key="1">
    <source>
        <dbReference type="ARBA" id="ARBA00004196"/>
    </source>
</evidence>
<comment type="similarity">
    <text evidence="2">Belongs to the membrane fusion protein (MFP) (TC 8.A.1) family.</text>
</comment>
<keyword evidence="5" id="KW-0472">Membrane</keyword>
<dbReference type="NCBIfam" id="TIGR01730">
    <property type="entry name" value="RND_mfp"/>
    <property type="match status" value="1"/>
</dbReference>
<gene>
    <name evidence="8" type="ORF">DCO61_11665</name>
    <name evidence="9" type="ORF">LS64_004235</name>
</gene>
<sequence length="421" mass="45886">MTTKEEMYNTITPKAKNIKNIVIFALVIAVIIALIAYFSLRDTDKITYKTTKPTKGNITQTISATGTLSPTNEVEVGSQISGTIYRLYVDVNDAVKKGQVLAEINPNKLNQTLAGFEAQLQSAKANLESSKVTLEQKKWTYEQQQKLYEATGGRSPSQLDLQNAKMEYLAQQADIKIKQASLNQIQTSLSASKIDLQNSIIKSPIDGIILERSISLGQTVAANFQTPTLFKLAENLKEMNLVVNISESDIGKVREGQEASFSVDAYPNKEFHAKVDRVNFASTTTDNITSYETKIYVDNENLLLKPGMNATASIKVASDKDAMLVPIAAIFYSPESSGSGGSKGSKGAKNSSNPLMVGPPPRPKRDKVAAAQSTDSMQEGQVWVLENNTPRAIKVNIGISDSKMVAVKSSELTYDSEIIVE</sequence>
<reference evidence="9" key="3">
    <citation type="submission" date="2018-04" db="EMBL/GenBank/DDBJ databases">
        <authorList>
            <person name="Sheh A."/>
            <person name="Shen Z."/>
            <person name="Mannion A.J."/>
            <person name="Fox J.G."/>
        </authorList>
    </citation>
    <scope>NUCLEOTIDE SEQUENCE</scope>
    <source>
        <strain evidence="9">MIT 97-6194</strain>
    </source>
</reference>
<feature type="transmembrane region" description="Helical" evidence="5">
    <location>
        <begin position="21"/>
        <end position="40"/>
    </location>
</feature>
<dbReference type="Proteomes" id="UP000477070">
    <property type="component" value="Unassembled WGS sequence"/>
</dbReference>
<evidence type="ECO:0000256" key="3">
    <source>
        <dbReference type="ARBA" id="ARBA00023054"/>
    </source>
</evidence>
<evidence type="ECO:0000256" key="5">
    <source>
        <dbReference type="SAM" id="Phobius"/>
    </source>
</evidence>
<comment type="subcellular location">
    <subcellularLocation>
        <location evidence="1">Cell envelope</location>
    </subcellularLocation>
</comment>
<dbReference type="AlphaFoldDB" id="A0A347VPC7"/>
<dbReference type="InterPro" id="IPR006143">
    <property type="entry name" value="RND_pump_MFP"/>
</dbReference>
<keyword evidence="10" id="KW-1185">Reference proteome</keyword>
<dbReference type="Gene3D" id="2.40.50.100">
    <property type="match status" value="1"/>
</dbReference>
<reference evidence="9 10" key="2">
    <citation type="journal article" date="2016" name="Infect. Immun.">
        <title>Helicobacter saguini, a Novel Helicobacter Isolated from Cotton-Top Tamarins with Ulcerative Colitis, Has Proinflammatory Properties and Induces Typhlocolitis and Dysplasia in Gnotobiotic IL-10-/- Mice.</title>
        <authorList>
            <person name="Shen Z."/>
            <person name="Mannion A."/>
            <person name="Whary M.T."/>
            <person name="Muthupalani S."/>
            <person name="Sheh A."/>
            <person name="Feng Y."/>
            <person name="Gong G."/>
            <person name="Vandamme P."/>
            <person name="Holcombe H.R."/>
            <person name="Paster B.J."/>
            <person name="Fox J.G."/>
        </authorList>
    </citation>
    <scope>NUCLEOTIDE SEQUENCE [LARGE SCALE GENOMIC DNA]</scope>
    <source>
        <strain evidence="9 10">MIT 97-6194</strain>
    </source>
</reference>
<evidence type="ECO:0000256" key="2">
    <source>
        <dbReference type="ARBA" id="ARBA00009477"/>
    </source>
</evidence>
<dbReference type="InterPro" id="IPR050465">
    <property type="entry name" value="UPF0194_transport"/>
</dbReference>
<keyword evidence="5" id="KW-1133">Transmembrane helix</keyword>
<reference evidence="9 10" key="1">
    <citation type="journal article" date="2014" name="Genome Announc.">
        <title>Draft genome sequences of eight enterohepatic helicobacter species isolated from both laboratory and wild rodents.</title>
        <authorList>
            <person name="Sheh A."/>
            <person name="Shen Z."/>
            <person name="Fox J.G."/>
        </authorList>
    </citation>
    <scope>NUCLEOTIDE SEQUENCE [LARGE SCALE GENOMIC DNA]</scope>
    <source>
        <strain evidence="9 10">MIT 97-6194</strain>
    </source>
</reference>
<comment type="caution">
    <text evidence="9">The sequence shown here is derived from an EMBL/GenBank/DDBJ whole genome shotgun (WGS) entry which is preliminary data.</text>
</comment>
<dbReference type="Pfam" id="PF25917">
    <property type="entry name" value="BSH_RND"/>
    <property type="match status" value="1"/>
</dbReference>
<dbReference type="RefSeq" id="WP_034569730.1">
    <property type="nucleotide sequence ID" value="NZ_JRMP02000005.1"/>
</dbReference>
<name>A0A347VPC7_9HELI</name>
<dbReference type="InterPro" id="IPR058625">
    <property type="entry name" value="MdtA-like_BSH"/>
</dbReference>
<dbReference type="GO" id="GO:0016020">
    <property type="term" value="C:membrane"/>
    <property type="evidence" value="ECO:0007669"/>
    <property type="project" value="InterPro"/>
</dbReference>
<dbReference type="Pfam" id="PF25954">
    <property type="entry name" value="Beta-barrel_RND_2"/>
    <property type="match status" value="1"/>
</dbReference>
<proteinExistence type="inferred from homology"/>
<feature type="domain" description="CusB-like beta-barrel" evidence="7">
    <location>
        <begin position="241"/>
        <end position="315"/>
    </location>
</feature>
<dbReference type="EMBL" id="QBIU01000002">
    <property type="protein sequence ID" value="MWV70619.1"/>
    <property type="molecule type" value="Genomic_DNA"/>
</dbReference>
<dbReference type="SUPFAM" id="SSF111369">
    <property type="entry name" value="HlyD-like secretion proteins"/>
    <property type="match status" value="1"/>
</dbReference>
<accession>A0A347VPC7</accession>
<dbReference type="Gene3D" id="1.10.287.470">
    <property type="entry name" value="Helix hairpin bin"/>
    <property type="match status" value="1"/>
</dbReference>
<dbReference type="GO" id="GO:0022857">
    <property type="term" value="F:transmembrane transporter activity"/>
    <property type="evidence" value="ECO:0007669"/>
    <property type="project" value="InterPro"/>
</dbReference>
<organism evidence="9 10">
    <name type="scientific">Helicobacter saguini</name>
    <dbReference type="NCBI Taxonomy" id="1548018"/>
    <lineage>
        <taxon>Bacteria</taxon>
        <taxon>Pseudomonadati</taxon>
        <taxon>Campylobacterota</taxon>
        <taxon>Epsilonproteobacteria</taxon>
        <taxon>Campylobacterales</taxon>
        <taxon>Helicobacteraceae</taxon>
        <taxon>Helicobacter</taxon>
    </lineage>
</organism>
<feature type="domain" description="Multidrug resistance protein MdtA-like barrel-sandwich hybrid" evidence="6">
    <location>
        <begin position="72"/>
        <end position="228"/>
    </location>
</feature>
<evidence type="ECO:0000256" key="4">
    <source>
        <dbReference type="SAM" id="MobiDB-lite"/>
    </source>
</evidence>
<dbReference type="GO" id="GO:0030313">
    <property type="term" value="C:cell envelope"/>
    <property type="evidence" value="ECO:0007669"/>
    <property type="project" value="UniProtKB-SubCell"/>
</dbReference>
<keyword evidence="3" id="KW-0175">Coiled coil</keyword>
<dbReference type="PANTHER" id="PTHR32347:SF14">
    <property type="entry name" value="EFFLUX SYSTEM COMPONENT YKNX-RELATED"/>
    <property type="match status" value="1"/>
</dbReference>
<evidence type="ECO:0000313" key="10">
    <source>
        <dbReference type="Proteomes" id="UP000029714"/>
    </source>
</evidence>
<dbReference type="Proteomes" id="UP000029714">
    <property type="component" value="Unassembled WGS sequence"/>
</dbReference>
<dbReference type="OrthoDB" id="9784484at2"/>
<evidence type="ECO:0000259" key="7">
    <source>
        <dbReference type="Pfam" id="PF25954"/>
    </source>
</evidence>
<dbReference type="PANTHER" id="PTHR32347">
    <property type="entry name" value="EFFLUX SYSTEM COMPONENT YKNX-RELATED"/>
    <property type="match status" value="1"/>
</dbReference>
<dbReference type="InterPro" id="IPR058792">
    <property type="entry name" value="Beta-barrel_RND_2"/>
</dbReference>
<dbReference type="EMBL" id="JRMP02000005">
    <property type="protein sequence ID" value="TLD94735.1"/>
    <property type="molecule type" value="Genomic_DNA"/>
</dbReference>
<feature type="region of interest" description="Disordered" evidence="4">
    <location>
        <begin position="336"/>
        <end position="375"/>
    </location>
</feature>
<evidence type="ECO:0000259" key="6">
    <source>
        <dbReference type="Pfam" id="PF25917"/>
    </source>
</evidence>
<keyword evidence="5" id="KW-0812">Transmembrane</keyword>
<evidence type="ECO:0000313" key="11">
    <source>
        <dbReference type="Proteomes" id="UP000477070"/>
    </source>
</evidence>